<protein>
    <submittedName>
        <fullName evidence="1">Uncharacterized protein</fullName>
    </submittedName>
</protein>
<gene>
    <name evidence="1" type="ORF">H6A19_11480</name>
</gene>
<sequence>MSKIIDFLDFKNKERKEIEEKAYEQYGILKLSDDLYLYPETSFTTGSLDLKVFFESKLCMNIEEILEVDVIDSINEIVDLPKQTVNIFLVEEGENDMHTFEIINVSNNKNFLLTTEFINDIDKREILTAIVAGAINKINVQVTYMMELTYDDLEEIIY</sequence>
<dbReference type="Proteomes" id="UP000767334">
    <property type="component" value="Unassembled WGS sequence"/>
</dbReference>
<reference evidence="1 2" key="1">
    <citation type="journal article" date="2021" name="Sci. Rep.">
        <title>The distribution of antibiotic resistance genes in chicken gut microbiota commensals.</title>
        <authorList>
            <person name="Juricova H."/>
            <person name="Matiasovicova J."/>
            <person name="Kubasova T."/>
            <person name="Cejkova D."/>
            <person name="Rychlik I."/>
        </authorList>
    </citation>
    <scope>NUCLEOTIDE SEQUENCE [LARGE SCALE GENOMIC DNA]</scope>
    <source>
        <strain evidence="1 2">An435</strain>
    </source>
</reference>
<evidence type="ECO:0000313" key="1">
    <source>
        <dbReference type="EMBL" id="MBM6819947.1"/>
    </source>
</evidence>
<dbReference type="EMBL" id="JACJLL010000073">
    <property type="protein sequence ID" value="MBM6819947.1"/>
    <property type="molecule type" value="Genomic_DNA"/>
</dbReference>
<evidence type="ECO:0000313" key="2">
    <source>
        <dbReference type="Proteomes" id="UP000767334"/>
    </source>
</evidence>
<proteinExistence type="predicted"/>
<name>A0ABS2FIW5_9CLOT</name>
<keyword evidence="2" id="KW-1185">Reference proteome</keyword>
<dbReference type="RefSeq" id="WP_204572415.1">
    <property type="nucleotide sequence ID" value="NZ_JACJLL010000073.1"/>
</dbReference>
<comment type="caution">
    <text evidence="1">The sequence shown here is derived from an EMBL/GenBank/DDBJ whole genome shotgun (WGS) entry which is preliminary data.</text>
</comment>
<accession>A0ABS2FIW5</accession>
<organism evidence="1 2">
    <name type="scientific">Clostridium saudiense</name>
    <dbReference type="NCBI Taxonomy" id="1414720"/>
    <lineage>
        <taxon>Bacteria</taxon>
        <taxon>Bacillati</taxon>
        <taxon>Bacillota</taxon>
        <taxon>Clostridia</taxon>
        <taxon>Eubacteriales</taxon>
        <taxon>Clostridiaceae</taxon>
        <taxon>Clostridium</taxon>
    </lineage>
</organism>